<proteinExistence type="predicted"/>
<dbReference type="GO" id="GO:0003899">
    <property type="term" value="F:DNA-directed RNA polymerase activity"/>
    <property type="evidence" value="ECO:0007669"/>
    <property type="project" value="UniProtKB-EC"/>
</dbReference>
<name>A0ABY6TBX6_9CORY</name>
<organism evidence="3 4">
    <name type="scientific">Corynebacterium segmentosum</name>
    <dbReference type="NCBI Taxonomy" id="43990"/>
    <lineage>
        <taxon>Bacteria</taxon>
        <taxon>Bacillati</taxon>
        <taxon>Actinomycetota</taxon>
        <taxon>Actinomycetes</taxon>
        <taxon>Mycobacteriales</taxon>
        <taxon>Corynebacteriaceae</taxon>
        <taxon>Corynebacterium</taxon>
    </lineage>
</organism>
<dbReference type="EC" id="2.7.7.6" evidence="3"/>
<feature type="region of interest" description="Disordered" evidence="1">
    <location>
        <begin position="36"/>
        <end position="290"/>
    </location>
</feature>
<feature type="compositionally biased region" description="Polar residues" evidence="1">
    <location>
        <begin position="121"/>
        <end position="131"/>
    </location>
</feature>
<sequence>MKPDSRRVYVFIVLGLIAAVVVGVGVWRMSTPSARYSNAANESPTSTVAPKNTSAEESTTSSTHKKPSTENSAPAEANSGAGESDHQHPESTDPYLAPNAVTHPHAATRPTKVYRPENVYSPGTSVNNAPSNQGGQVPQNGNGTGTGTMQAVPDNPSKPDNLAPSSPAPSSPVPSPAPGEEKPVQGGEPGKPGKPEEPAESGTPAPPATQAPHKPRPESSTQRTPSAPDATTEGHGAGAGAPSGTQQTKNKSHAEPQATEKLAPTQQPGNQEPTDLPATGSSAASSSTAR</sequence>
<keyword evidence="3" id="KW-0804">Transcription</keyword>
<keyword evidence="2" id="KW-0812">Transmembrane</keyword>
<feature type="compositionally biased region" description="Low complexity" evidence="1">
    <location>
        <begin position="278"/>
        <end position="290"/>
    </location>
</feature>
<accession>A0ABY6TBX6</accession>
<evidence type="ECO:0000313" key="3">
    <source>
        <dbReference type="EMBL" id="VEH72349.1"/>
    </source>
</evidence>
<evidence type="ECO:0000256" key="2">
    <source>
        <dbReference type="SAM" id="Phobius"/>
    </source>
</evidence>
<keyword evidence="2" id="KW-0472">Membrane</keyword>
<keyword evidence="3" id="KW-0240">DNA-directed RNA polymerase</keyword>
<dbReference type="RefSeq" id="WP_126318512.1">
    <property type="nucleotide sequence ID" value="NZ_LR134408.1"/>
</dbReference>
<dbReference type="GO" id="GO:0000428">
    <property type="term" value="C:DNA-directed RNA polymerase complex"/>
    <property type="evidence" value="ECO:0007669"/>
    <property type="project" value="UniProtKB-KW"/>
</dbReference>
<feature type="compositionally biased region" description="Polar residues" evidence="1">
    <location>
        <begin position="36"/>
        <end position="50"/>
    </location>
</feature>
<reference evidence="3 4" key="1">
    <citation type="submission" date="2018-12" db="EMBL/GenBank/DDBJ databases">
        <authorList>
            <consortium name="Pathogen Informatics"/>
        </authorList>
    </citation>
    <scope>NUCLEOTIDE SEQUENCE [LARGE SCALE GENOMIC DNA]</scope>
    <source>
        <strain evidence="3 4">NCTC934</strain>
    </source>
</reference>
<feature type="transmembrane region" description="Helical" evidence="2">
    <location>
        <begin position="7"/>
        <end position="27"/>
    </location>
</feature>
<evidence type="ECO:0000313" key="4">
    <source>
        <dbReference type="Proteomes" id="UP000280707"/>
    </source>
</evidence>
<evidence type="ECO:0000256" key="1">
    <source>
        <dbReference type="SAM" id="MobiDB-lite"/>
    </source>
</evidence>
<keyword evidence="3" id="KW-0808">Transferase</keyword>
<protein>
    <submittedName>
        <fullName evidence="3">DNA-directed RNA polymerase II subunit</fullName>
        <ecNumber evidence="3">2.7.7.6</ecNumber>
    </submittedName>
</protein>
<feature type="compositionally biased region" description="Pro residues" evidence="1">
    <location>
        <begin position="166"/>
        <end position="177"/>
    </location>
</feature>
<keyword evidence="2" id="KW-1133">Transmembrane helix</keyword>
<keyword evidence="3" id="KW-0548">Nucleotidyltransferase</keyword>
<keyword evidence="4" id="KW-1185">Reference proteome</keyword>
<feature type="compositionally biased region" description="Polar residues" evidence="1">
    <location>
        <begin position="264"/>
        <end position="273"/>
    </location>
</feature>
<gene>
    <name evidence="3" type="ORF">NCTC934_00613</name>
</gene>
<dbReference type="EMBL" id="LR134408">
    <property type="protein sequence ID" value="VEH72349.1"/>
    <property type="molecule type" value="Genomic_DNA"/>
</dbReference>
<dbReference type="Proteomes" id="UP000280707">
    <property type="component" value="Chromosome"/>
</dbReference>
<feature type="compositionally biased region" description="Low complexity" evidence="1">
    <location>
        <begin position="132"/>
        <end position="141"/>
    </location>
</feature>
<feature type="compositionally biased region" description="Low complexity" evidence="1">
    <location>
        <begin position="51"/>
        <end position="62"/>
    </location>
</feature>